<name>A0A2N9XPY2_9NEIS</name>
<accession>A0A2N9XPY2</accession>
<protein>
    <submittedName>
        <fullName evidence="1">Uncharacterized protein</fullName>
    </submittedName>
</protein>
<dbReference type="EMBL" id="MEIQ01000041">
    <property type="protein sequence ID" value="PIT50387.1"/>
    <property type="molecule type" value="Genomic_DNA"/>
</dbReference>
<gene>
    <name evidence="1" type="ORF">BHC48_06635</name>
</gene>
<proteinExistence type="predicted"/>
<evidence type="ECO:0000313" key="1">
    <source>
        <dbReference type="EMBL" id="PIT50387.1"/>
    </source>
</evidence>
<dbReference type="Proteomes" id="UP000231484">
    <property type="component" value="Unassembled WGS sequence"/>
</dbReference>
<evidence type="ECO:0000313" key="2">
    <source>
        <dbReference type="Proteomes" id="UP000231484"/>
    </source>
</evidence>
<organism evidence="1 2">
    <name type="scientific">Snodgrassella alvi</name>
    <dbReference type="NCBI Taxonomy" id="1196083"/>
    <lineage>
        <taxon>Bacteria</taxon>
        <taxon>Pseudomonadati</taxon>
        <taxon>Pseudomonadota</taxon>
        <taxon>Betaproteobacteria</taxon>
        <taxon>Neisseriales</taxon>
        <taxon>Neisseriaceae</taxon>
        <taxon>Snodgrassella</taxon>
    </lineage>
</organism>
<dbReference type="AlphaFoldDB" id="A0A2N9XPY2"/>
<sequence>MAVNQLPYAIDENNPEYSLYLNKALYNFRKMVPDFMVLAHAKFSIGRNSYVLAVYLSPAKIIRCKQDRQYLTMSL</sequence>
<reference evidence="1 2" key="1">
    <citation type="journal article" date="2017" name="MBio">
        <title>Type VI secretion-mediated competition in the bee gut microbiome.</title>
        <authorList>
            <person name="Steele M.I."/>
            <person name="Kwong W.K."/>
            <person name="Powell J.E."/>
            <person name="Whiteley M."/>
            <person name="Moran N.A."/>
        </authorList>
    </citation>
    <scope>NUCLEOTIDE SEQUENCE [LARGE SCALE GENOMIC DNA]</scope>
    <source>
        <strain evidence="1 2">Occ4-2</strain>
    </source>
</reference>
<comment type="caution">
    <text evidence="1">The sequence shown here is derived from an EMBL/GenBank/DDBJ whole genome shotgun (WGS) entry which is preliminary data.</text>
</comment>